<dbReference type="EMBL" id="CP010415">
    <property type="protein sequence ID" value="AJE20517.1"/>
    <property type="molecule type" value="Genomic_DNA"/>
</dbReference>
<dbReference type="HOGENOM" id="CLU_042378_2_0_6"/>
<dbReference type="PANTHER" id="PTHR34596">
    <property type="entry name" value="CHITOPORIN"/>
    <property type="match status" value="1"/>
</dbReference>
<dbReference type="GO" id="GO:0015288">
    <property type="term" value="F:porin activity"/>
    <property type="evidence" value="ECO:0007669"/>
    <property type="project" value="TreeGrafter"/>
</dbReference>
<feature type="signal peptide" evidence="4">
    <location>
        <begin position="1"/>
        <end position="25"/>
    </location>
</feature>
<sequence>MRLDNNKNPACIASLSVLLVLPAVAFGEEGFFDGSSFTLLNRNFYFSQDFRNGASVTNPQTGEKKGRRTEWAHGLIATFESGFTPGAVGFGLDVRGLYGIKLDGGDGLVGDGNGGPGLIPRRGYNFDGKPKDEFGKVDVELKLRLFDDTELRYGDVRPLSPVLNTSDIRLLPQSFRGTTLKNTSIKGLTLQGGKLESSSDRTATAHNGDLGTAYGGRFKEADDFVYGGIDYNLDDRLFFRLHHGRLDDVWNQSAFYADWRQPLGEGVSFNAAFRYYRTRDTGKSLLGDLDNDSWSLQAGVSIGAHAFSVAHTRIDDDSPFDYIWHTWDFFLNTNSQVSDFNNPNERVWLFRYDYDFAAIGIPGLALIARYVRGTDIDGRDVGPAYAAYQKVRDGRHWERNFWLSYVVQSGPAKDLSFRLLQATHRVNGDHTAEADIDELRLILEFPLDLRMF</sequence>
<proteinExistence type="inferred from homology"/>
<gene>
    <name evidence="5" type="ORF">Achr_10360</name>
</gene>
<evidence type="ECO:0000256" key="4">
    <source>
        <dbReference type="SAM" id="SignalP"/>
    </source>
</evidence>
<dbReference type="InterPro" id="IPR023614">
    <property type="entry name" value="Porin_dom_sf"/>
</dbReference>
<keyword evidence="2" id="KW-0813">Transport</keyword>
<organism evidence="5 6">
    <name type="scientific">Azotobacter chroococcum NCIMB 8003</name>
    <dbReference type="NCBI Taxonomy" id="1328314"/>
    <lineage>
        <taxon>Bacteria</taxon>
        <taxon>Pseudomonadati</taxon>
        <taxon>Pseudomonadota</taxon>
        <taxon>Gammaproteobacteria</taxon>
        <taxon>Pseudomonadales</taxon>
        <taxon>Pseudomonadaceae</taxon>
        <taxon>Azotobacter</taxon>
    </lineage>
</organism>
<accession>A0A0C4WQH3</accession>
<evidence type="ECO:0000256" key="2">
    <source>
        <dbReference type="ARBA" id="ARBA00022448"/>
    </source>
</evidence>
<dbReference type="KEGG" id="acx:Achr_10360"/>
<dbReference type="AlphaFoldDB" id="A0A0C4WQH3"/>
<dbReference type="InterPro" id="IPR005318">
    <property type="entry name" value="OM_porin_bac"/>
</dbReference>
<dbReference type="Proteomes" id="UP000068210">
    <property type="component" value="Chromosome"/>
</dbReference>
<dbReference type="Pfam" id="PF03573">
    <property type="entry name" value="OprD"/>
    <property type="match status" value="1"/>
</dbReference>
<evidence type="ECO:0000313" key="6">
    <source>
        <dbReference type="Proteomes" id="UP000068210"/>
    </source>
</evidence>
<keyword evidence="3 4" id="KW-0732">Signal</keyword>
<keyword evidence="6" id="KW-1185">Reference proteome</keyword>
<name>A0A0C4WQH3_9GAMM</name>
<comment type="similarity">
    <text evidence="1">Belongs to the outer membrane porin (Opr) (TC 1.B.25) family.</text>
</comment>
<evidence type="ECO:0000313" key="5">
    <source>
        <dbReference type="EMBL" id="AJE20517.1"/>
    </source>
</evidence>
<dbReference type="PANTHER" id="PTHR34596:SF2">
    <property type="entry name" value="CHITOPORIN"/>
    <property type="match status" value="1"/>
</dbReference>
<protein>
    <submittedName>
        <fullName evidence="5">OprD family outer membrane porin</fullName>
    </submittedName>
</protein>
<evidence type="ECO:0000256" key="1">
    <source>
        <dbReference type="ARBA" id="ARBA00009075"/>
    </source>
</evidence>
<dbReference type="STRING" id="1328314.Achr_10360"/>
<reference evidence="5 6" key="1">
    <citation type="journal article" date="2015" name="PLoS ONE">
        <title>Azotobacter Genomes: The Genome of Azotobacter chroococcum NCIMB 8003 (ATCC 4412).</title>
        <authorList>
            <person name="Robson R.L."/>
            <person name="Jones R."/>
            <person name="Robson R.M."/>
            <person name="Schwartz A."/>
            <person name="Richardson T.H."/>
        </authorList>
    </citation>
    <scope>NUCLEOTIDE SEQUENCE [LARGE SCALE GENOMIC DNA]</scope>
    <source>
        <strain evidence="5 6">NCIMB 8003</strain>
    </source>
</reference>
<dbReference type="RefSeq" id="WP_039802464.1">
    <property type="nucleotide sequence ID" value="NZ_CP010415.1"/>
</dbReference>
<feature type="chain" id="PRO_5002173000" evidence="4">
    <location>
        <begin position="26"/>
        <end position="452"/>
    </location>
</feature>
<dbReference type="GO" id="GO:0016020">
    <property type="term" value="C:membrane"/>
    <property type="evidence" value="ECO:0007669"/>
    <property type="project" value="InterPro"/>
</dbReference>
<evidence type="ECO:0000256" key="3">
    <source>
        <dbReference type="ARBA" id="ARBA00022729"/>
    </source>
</evidence>
<dbReference type="Gene3D" id="2.40.160.10">
    <property type="entry name" value="Porin"/>
    <property type="match status" value="1"/>
</dbReference>